<dbReference type="EMBL" id="VSSQ01135123">
    <property type="protein sequence ID" value="MPN60185.1"/>
    <property type="molecule type" value="Genomic_DNA"/>
</dbReference>
<sequence>MREGARIEPAVLADVTPNMDIASDMEIFGPVFPLIPFDTEDQAVEIANNSIYGLSSGLMTSDMNRAFRVESRLKAGGAVVNGSGGYRHLDQPFGGFKQSGIGREGISASLEEFSHIKVYVMKGAF</sequence>
<protein>
    <submittedName>
        <fullName evidence="4">NAD/NADP-dependent betaine aldehyde dehydrogenase</fullName>
        <ecNumber evidence="4">1.2.1.8</ecNumber>
    </submittedName>
</protein>
<dbReference type="InterPro" id="IPR051020">
    <property type="entry name" value="ALDH-related_metabolic_enz"/>
</dbReference>
<accession>A0A645J913</accession>
<dbReference type="Gene3D" id="3.40.309.10">
    <property type="entry name" value="Aldehyde Dehydrogenase, Chain A, domain 2"/>
    <property type="match status" value="1"/>
</dbReference>
<proteinExistence type="inferred from homology"/>
<dbReference type="SUPFAM" id="SSF53720">
    <property type="entry name" value="ALDH-like"/>
    <property type="match status" value="1"/>
</dbReference>
<dbReference type="GO" id="GO:0008911">
    <property type="term" value="F:lactaldehyde dehydrogenase (NAD+) activity"/>
    <property type="evidence" value="ECO:0007669"/>
    <property type="project" value="TreeGrafter"/>
</dbReference>
<comment type="similarity">
    <text evidence="1">Belongs to the aldehyde dehydrogenase family.</text>
</comment>
<evidence type="ECO:0000256" key="1">
    <source>
        <dbReference type="ARBA" id="ARBA00009986"/>
    </source>
</evidence>
<evidence type="ECO:0000313" key="4">
    <source>
        <dbReference type="EMBL" id="MPN60185.1"/>
    </source>
</evidence>
<dbReference type="InterPro" id="IPR016161">
    <property type="entry name" value="Ald_DH/histidinol_DH"/>
</dbReference>
<evidence type="ECO:0000256" key="2">
    <source>
        <dbReference type="ARBA" id="ARBA00023002"/>
    </source>
</evidence>
<dbReference type="GO" id="GO:0008802">
    <property type="term" value="F:betaine-aldehyde dehydrogenase (NAD+) activity"/>
    <property type="evidence" value="ECO:0007669"/>
    <property type="project" value="UniProtKB-EC"/>
</dbReference>
<organism evidence="4">
    <name type="scientific">bioreactor metagenome</name>
    <dbReference type="NCBI Taxonomy" id="1076179"/>
    <lineage>
        <taxon>unclassified sequences</taxon>
        <taxon>metagenomes</taxon>
        <taxon>ecological metagenomes</taxon>
    </lineage>
</organism>
<dbReference type="Pfam" id="PF00171">
    <property type="entry name" value="Aldedh"/>
    <property type="match status" value="1"/>
</dbReference>
<comment type="caution">
    <text evidence="4">The sequence shown here is derived from an EMBL/GenBank/DDBJ whole genome shotgun (WGS) entry which is preliminary data.</text>
</comment>
<dbReference type="InterPro" id="IPR015590">
    <property type="entry name" value="Aldehyde_DH_dom"/>
</dbReference>
<name>A0A645J913_9ZZZZ</name>
<gene>
    <name evidence="4" type="primary">betB_8</name>
    <name evidence="4" type="ORF">SDC9_207910</name>
</gene>
<dbReference type="AlphaFoldDB" id="A0A645J913"/>
<reference evidence="4" key="1">
    <citation type="submission" date="2019-08" db="EMBL/GenBank/DDBJ databases">
        <authorList>
            <person name="Kucharzyk K."/>
            <person name="Murdoch R.W."/>
            <person name="Higgins S."/>
            <person name="Loffler F."/>
        </authorList>
    </citation>
    <scope>NUCLEOTIDE SEQUENCE</scope>
</reference>
<dbReference type="PANTHER" id="PTHR42991">
    <property type="entry name" value="ALDEHYDE DEHYDROGENASE"/>
    <property type="match status" value="1"/>
</dbReference>
<keyword evidence="2 4" id="KW-0560">Oxidoreductase</keyword>
<dbReference type="EC" id="1.2.1.8" evidence="4"/>
<feature type="domain" description="Aldehyde dehydrogenase" evidence="3">
    <location>
        <begin position="2"/>
        <end position="118"/>
    </location>
</feature>
<evidence type="ECO:0000259" key="3">
    <source>
        <dbReference type="Pfam" id="PF00171"/>
    </source>
</evidence>
<dbReference type="InterPro" id="IPR016163">
    <property type="entry name" value="Ald_DH_C"/>
</dbReference>
<dbReference type="PANTHER" id="PTHR42991:SF1">
    <property type="entry name" value="ALDEHYDE DEHYDROGENASE"/>
    <property type="match status" value="1"/>
</dbReference>